<dbReference type="FunFam" id="3.40.50.300:FF:000016">
    <property type="entry name" value="Oligopeptide ABC transporter ATP-binding component"/>
    <property type="match status" value="1"/>
</dbReference>
<evidence type="ECO:0000256" key="6">
    <source>
        <dbReference type="ARBA" id="ARBA00022840"/>
    </source>
</evidence>
<dbReference type="InterPro" id="IPR013563">
    <property type="entry name" value="Oligopep_ABC_C"/>
</dbReference>
<dbReference type="PROSITE" id="PS00211">
    <property type="entry name" value="ABC_TRANSPORTER_1"/>
    <property type="match status" value="1"/>
</dbReference>
<comment type="caution">
    <text evidence="9">The sequence shown here is derived from an EMBL/GenBank/DDBJ whole genome shotgun (WGS) entry which is preliminary data.</text>
</comment>
<dbReference type="Pfam" id="PF08352">
    <property type="entry name" value="oligo_HPY"/>
    <property type="match status" value="1"/>
</dbReference>
<dbReference type="SUPFAM" id="SSF52540">
    <property type="entry name" value="P-loop containing nucleoside triphosphate hydrolases"/>
    <property type="match status" value="1"/>
</dbReference>
<keyword evidence="7" id="KW-0472">Membrane</keyword>
<gene>
    <name evidence="9" type="ORF">C7383_101207</name>
</gene>
<dbReference type="GO" id="GO:0005524">
    <property type="term" value="F:ATP binding"/>
    <property type="evidence" value="ECO:0007669"/>
    <property type="project" value="UniProtKB-KW"/>
</dbReference>
<dbReference type="InterPro" id="IPR027417">
    <property type="entry name" value="P-loop_NTPase"/>
</dbReference>
<keyword evidence="6 9" id="KW-0067">ATP-binding</keyword>
<organism evidence="9 10">
    <name type="scientific">Murimonas intestini</name>
    <dbReference type="NCBI Taxonomy" id="1337051"/>
    <lineage>
        <taxon>Bacteria</taxon>
        <taxon>Bacillati</taxon>
        <taxon>Bacillota</taxon>
        <taxon>Clostridia</taxon>
        <taxon>Lachnospirales</taxon>
        <taxon>Lachnospiraceae</taxon>
        <taxon>Murimonas</taxon>
    </lineage>
</organism>
<dbReference type="PROSITE" id="PS50893">
    <property type="entry name" value="ABC_TRANSPORTER_2"/>
    <property type="match status" value="1"/>
</dbReference>
<evidence type="ECO:0000256" key="4">
    <source>
        <dbReference type="ARBA" id="ARBA00022475"/>
    </source>
</evidence>
<evidence type="ECO:0000256" key="1">
    <source>
        <dbReference type="ARBA" id="ARBA00004202"/>
    </source>
</evidence>
<evidence type="ECO:0000256" key="5">
    <source>
        <dbReference type="ARBA" id="ARBA00022741"/>
    </source>
</evidence>
<accession>A0AB73T9C2</accession>
<keyword evidence="10" id="KW-1185">Reference proteome</keyword>
<protein>
    <submittedName>
        <fullName evidence="9">Peptide/nickel transport system ATP-binding protein/oligopeptide transport system ATP-binding protein</fullName>
    </submittedName>
</protein>
<dbReference type="InterPro" id="IPR017871">
    <property type="entry name" value="ABC_transporter-like_CS"/>
</dbReference>
<feature type="domain" description="ABC transporter" evidence="8">
    <location>
        <begin position="6"/>
        <end position="258"/>
    </location>
</feature>
<dbReference type="InterPro" id="IPR003593">
    <property type="entry name" value="AAA+_ATPase"/>
</dbReference>
<proteinExistence type="inferred from homology"/>
<keyword evidence="5" id="KW-0547">Nucleotide-binding</keyword>
<reference evidence="9 10" key="1">
    <citation type="submission" date="2018-05" db="EMBL/GenBank/DDBJ databases">
        <authorList>
            <person name="Goeker M."/>
            <person name="Huntemann M."/>
            <person name="Clum A."/>
            <person name="Pillay M."/>
            <person name="Palaniappan K."/>
            <person name="Varghese N."/>
            <person name="Mikhailova N."/>
            <person name="Stamatis D."/>
            <person name="Reddy T."/>
            <person name="Daum C."/>
            <person name="Shapiro N."/>
            <person name="Ivanova N."/>
            <person name="Kyrpides N."/>
            <person name="Woyke T."/>
        </authorList>
    </citation>
    <scope>NUCLEOTIDE SEQUENCE [LARGE SCALE GENOMIC DNA]</scope>
    <source>
        <strain evidence="9 10">DSM 26524</strain>
    </source>
</reference>
<name>A0AB73T9C2_9FIRM</name>
<dbReference type="SMART" id="SM00382">
    <property type="entry name" value="AAA"/>
    <property type="match status" value="1"/>
</dbReference>
<evidence type="ECO:0000313" key="10">
    <source>
        <dbReference type="Proteomes" id="UP000245412"/>
    </source>
</evidence>
<dbReference type="GO" id="GO:0005886">
    <property type="term" value="C:plasma membrane"/>
    <property type="evidence" value="ECO:0007669"/>
    <property type="project" value="UniProtKB-SubCell"/>
</dbReference>
<dbReference type="CDD" id="cd03257">
    <property type="entry name" value="ABC_NikE_OppD_transporters"/>
    <property type="match status" value="1"/>
</dbReference>
<keyword evidence="3" id="KW-0813">Transport</keyword>
<dbReference type="RefSeq" id="WP_109624283.1">
    <property type="nucleotide sequence ID" value="NZ_CABJAT010000001.1"/>
</dbReference>
<dbReference type="Proteomes" id="UP000245412">
    <property type="component" value="Unassembled WGS sequence"/>
</dbReference>
<comment type="subcellular location">
    <subcellularLocation>
        <location evidence="1">Cell membrane</location>
        <topology evidence="1">Peripheral membrane protein</topology>
    </subcellularLocation>
</comment>
<evidence type="ECO:0000256" key="3">
    <source>
        <dbReference type="ARBA" id="ARBA00022448"/>
    </source>
</evidence>
<evidence type="ECO:0000256" key="7">
    <source>
        <dbReference type="ARBA" id="ARBA00023136"/>
    </source>
</evidence>
<dbReference type="PANTHER" id="PTHR43297:SF2">
    <property type="entry name" value="DIPEPTIDE TRANSPORT ATP-BINDING PROTEIN DPPD"/>
    <property type="match status" value="1"/>
</dbReference>
<dbReference type="InterPro" id="IPR003439">
    <property type="entry name" value="ABC_transporter-like_ATP-bd"/>
</dbReference>
<dbReference type="PANTHER" id="PTHR43297">
    <property type="entry name" value="OLIGOPEPTIDE TRANSPORT ATP-BINDING PROTEIN APPD"/>
    <property type="match status" value="1"/>
</dbReference>
<dbReference type="EMBL" id="QGGY01000001">
    <property type="protein sequence ID" value="PWJ78838.1"/>
    <property type="molecule type" value="Genomic_DNA"/>
</dbReference>
<dbReference type="GO" id="GO:0016887">
    <property type="term" value="F:ATP hydrolysis activity"/>
    <property type="evidence" value="ECO:0007669"/>
    <property type="project" value="InterPro"/>
</dbReference>
<dbReference type="AlphaFoldDB" id="A0AB73T9C2"/>
<sequence>MGERVLEVNNLTTVFHTKTGTFPAVSQMNFTLDAGETLAIVGESGCGKSVTSLSIMHLLPDRMGEITPESSIKFKGTEISKYSNKQMSNLRGNEISMVFQDSLTSLNPTMTVMAQMVEPFMVHQKISRKDAEKAAIEMLRKVGIPNPEARVKQYPHQFSGGMRQRVMIAMALSCNPSVLICDEPTTALDVTIQAQILKMIYDLKKELDTAVILITHDMGVVAETADRVLVMYGGQGVELADCHTLFTNPLHPYTQGLLASIPKIDDDTRLSTIEGMVPSLKDMPKGCHFCDRCQYCTDRCRKENPPMYRAGEREVRCFRYEEGN</sequence>
<dbReference type="GO" id="GO:0015833">
    <property type="term" value="P:peptide transport"/>
    <property type="evidence" value="ECO:0007669"/>
    <property type="project" value="InterPro"/>
</dbReference>
<comment type="similarity">
    <text evidence="2">Belongs to the ABC transporter superfamily.</text>
</comment>
<dbReference type="InterPro" id="IPR050388">
    <property type="entry name" value="ABC_Ni/Peptide_Import"/>
</dbReference>
<evidence type="ECO:0000259" key="8">
    <source>
        <dbReference type="PROSITE" id="PS50893"/>
    </source>
</evidence>
<evidence type="ECO:0000313" key="9">
    <source>
        <dbReference type="EMBL" id="PWJ78838.1"/>
    </source>
</evidence>
<evidence type="ECO:0000256" key="2">
    <source>
        <dbReference type="ARBA" id="ARBA00005417"/>
    </source>
</evidence>
<keyword evidence="4" id="KW-1003">Cell membrane</keyword>
<dbReference type="Gene3D" id="3.40.50.300">
    <property type="entry name" value="P-loop containing nucleotide triphosphate hydrolases"/>
    <property type="match status" value="1"/>
</dbReference>
<dbReference type="Pfam" id="PF00005">
    <property type="entry name" value="ABC_tran"/>
    <property type="match status" value="1"/>
</dbReference>
<dbReference type="NCBIfam" id="TIGR01727">
    <property type="entry name" value="oligo_HPY"/>
    <property type="match status" value="1"/>
</dbReference>